<protein>
    <submittedName>
        <fullName evidence="1">Uncharacterized protein</fullName>
    </submittedName>
</protein>
<dbReference type="Proteomes" id="UP000324575">
    <property type="component" value="Unassembled WGS sequence"/>
</dbReference>
<evidence type="ECO:0000313" key="1">
    <source>
        <dbReference type="EMBL" id="KAA6301186.1"/>
    </source>
</evidence>
<reference evidence="1 2" key="1">
    <citation type="submission" date="2019-03" db="EMBL/GenBank/DDBJ databases">
        <title>Single cell metagenomics reveals metabolic interactions within the superorganism composed of flagellate Streblomastix strix and complex community of Bacteroidetes bacteria on its surface.</title>
        <authorList>
            <person name="Treitli S.C."/>
            <person name="Kolisko M."/>
            <person name="Husnik F."/>
            <person name="Keeling P."/>
            <person name="Hampl V."/>
        </authorList>
    </citation>
    <scope>NUCLEOTIDE SEQUENCE [LARGE SCALE GENOMIC DNA]</scope>
    <source>
        <strain evidence="1">St1</strain>
    </source>
</reference>
<gene>
    <name evidence="1" type="ORF">EZS26_002640</name>
</gene>
<accession>A0A5M8NWH4</accession>
<dbReference type="EMBL" id="SNRX01000024">
    <property type="protein sequence ID" value="KAA6301186.1"/>
    <property type="molecule type" value="Genomic_DNA"/>
</dbReference>
<proteinExistence type="predicted"/>
<name>A0A5M8NWH4_9BACT</name>
<evidence type="ECO:0000313" key="2">
    <source>
        <dbReference type="Proteomes" id="UP000324575"/>
    </source>
</evidence>
<dbReference type="AlphaFoldDB" id="A0A5M8NWH4"/>
<comment type="caution">
    <text evidence="1">The sequence shown here is derived from an EMBL/GenBank/DDBJ whole genome shotgun (WGS) entry which is preliminary data.</text>
</comment>
<sequence length="378" mass="44110">MNLWDDANKAEGYMDNSLNIDHVVEGPLAIWSNGTSGAPYTLAVLALGILLENRFPDKCFMWGEYSDEQVEQMRIWVSAVLQENMNTLICKVHAINHEEEFSLKILLAILVSEGIVINPYQNDSEIVKEWNNRDKTLTTTMEGLNMTILRMSGFPSRIDFYISADKLIEIFGCTEPKNGKEFQEIIERGTKKTQENYRKLAEVTEQLEEKASEEKPDDSISFFQTKSALIRRKYLPSEDYILYEVENQSRIFPQYKEISLVVAKSLRQIIKMFKDEPEYFDFSSLKEAKNRLTGIIFEKFNLRDTAWQAIDDEEDLDILKMLIAYAAHPQNELNFFEMRKFIFETPELWADMRNAFLKNRIVAKDTKSNRDSTRSKFR</sequence>
<organism evidence="1 2">
    <name type="scientific">Candidatus Ordinivivax streblomastigis</name>
    <dbReference type="NCBI Taxonomy" id="2540710"/>
    <lineage>
        <taxon>Bacteria</taxon>
        <taxon>Pseudomonadati</taxon>
        <taxon>Bacteroidota</taxon>
        <taxon>Bacteroidia</taxon>
        <taxon>Bacteroidales</taxon>
        <taxon>Candidatus Ordinivivax</taxon>
    </lineage>
</organism>